<feature type="signal peptide" evidence="1">
    <location>
        <begin position="1"/>
        <end position="24"/>
    </location>
</feature>
<name>A0AAW2H769_9NEOP</name>
<evidence type="ECO:0000313" key="2">
    <source>
        <dbReference type="EMBL" id="KAL0265637.1"/>
    </source>
</evidence>
<feature type="chain" id="PRO_5043632315" evidence="1">
    <location>
        <begin position="25"/>
        <end position="203"/>
    </location>
</feature>
<protein>
    <submittedName>
        <fullName evidence="2">Uncharacterized protein</fullName>
    </submittedName>
</protein>
<comment type="caution">
    <text evidence="2">The sequence shown here is derived from an EMBL/GenBank/DDBJ whole genome shotgun (WGS) entry which is preliminary data.</text>
</comment>
<organism evidence="2">
    <name type="scientific">Menopon gallinae</name>
    <name type="common">poultry shaft louse</name>
    <dbReference type="NCBI Taxonomy" id="328185"/>
    <lineage>
        <taxon>Eukaryota</taxon>
        <taxon>Metazoa</taxon>
        <taxon>Ecdysozoa</taxon>
        <taxon>Arthropoda</taxon>
        <taxon>Hexapoda</taxon>
        <taxon>Insecta</taxon>
        <taxon>Pterygota</taxon>
        <taxon>Neoptera</taxon>
        <taxon>Paraneoptera</taxon>
        <taxon>Psocodea</taxon>
        <taxon>Troctomorpha</taxon>
        <taxon>Phthiraptera</taxon>
        <taxon>Amblycera</taxon>
        <taxon>Menoponidae</taxon>
        <taxon>Menopon</taxon>
    </lineage>
</organism>
<dbReference type="EMBL" id="JARGDH010000006">
    <property type="protein sequence ID" value="KAL0265637.1"/>
    <property type="molecule type" value="Genomic_DNA"/>
</dbReference>
<keyword evidence="1" id="KW-0732">Signal</keyword>
<dbReference type="AlphaFoldDB" id="A0AAW2H769"/>
<reference evidence="2" key="1">
    <citation type="journal article" date="2024" name="Gigascience">
        <title>Chromosome-level genome of the poultry shaft louse Menopon gallinae provides insight into the host-switching and adaptive evolution of parasitic lice.</title>
        <authorList>
            <person name="Xu Y."/>
            <person name="Ma L."/>
            <person name="Liu S."/>
            <person name="Liang Y."/>
            <person name="Liu Q."/>
            <person name="He Z."/>
            <person name="Tian L."/>
            <person name="Duan Y."/>
            <person name="Cai W."/>
            <person name="Li H."/>
            <person name="Song F."/>
        </authorList>
    </citation>
    <scope>NUCLEOTIDE SEQUENCE</scope>
    <source>
        <strain evidence="2">Cailab_2023a</strain>
    </source>
</reference>
<evidence type="ECO:0000256" key="1">
    <source>
        <dbReference type="SAM" id="SignalP"/>
    </source>
</evidence>
<accession>A0AAW2H769</accession>
<sequence length="203" mass="21856">MIVAFIAAIVIILIVAGIPRPAPGLQSQSTLALNRRIPCQLELQSFGIPLNESGADVAKSRVKRRGGHGGHGGHMGGGGPHIINTEHDPGFLHYYARSVVAIKVFSRMFGGPFPDIGIHKAKSGQRPLEDPKCYLEATDNSTGPVDSEPSASIVPIKEEALEDIRFTIAAILFALVEVFKTASIRDLDFFYGLIQSVRVAYVP</sequence>
<proteinExistence type="predicted"/>
<gene>
    <name evidence="2" type="ORF">PYX00_011350</name>
</gene>